<keyword evidence="3" id="KW-1185">Reference proteome</keyword>
<evidence type="ECO:0000313" key="3">
    <source>
        <dbReference type="Proteomes" id="UP000827549"/>
    </source>
</evidence>
<accession>A0AAF0YGE6</accession>
<dbReference type="PANTHER" id="PTHR10285">
    <property type="entry name" value="URIDINE KINASE"/>
    <property type="match status" value="1"/>
</dbReference>
<dbReference type="Pfam" id="PF00485">
    <property type="entry name" value="PRK"/>
    <property type="match status" value="1"/>
</dbReference>
<gene>
    <name evidence="2" type="primary">SPAC227.14_1</name>
    <name evidence="2" type="ORF">LOC62_06G007888</name>
</gene>
<dbReference type="SUPFAM" id="SSF52540">
    <property type="entry name" value="P-loop containing nucleoside triphosphate hydrolases"/>
    <property type="match status" value="1"/>
</dbReference>
<dbReference type="EMBL" id="CP086719">
    <property type="protein sequence ID" value="WOO84366.1"/>
    <property type="molecule type" value="Genomic_DNA"/>
</dbReference>
<name>A0AAF0YGE6_9TREE</name>
<organism evidence="2 3">
    <name type="scientific">Vanrija pseudolonga</name>
    <dbReference type="NCBI Taxonomy" id="143232"/>
    <lineage>
        <taxon>Eukaryota</taxon>
        <taxon>Fungi</taxon>
        <taxon>Dikarya</taxon>
        <taxon>Basidiomycota</taxon>
        <taxon>Agaricomycotina</taxon>
        <taxon>Tremellomycetes</taxon>
        <taxon>Trichosporonales</taxon>
        <taxon>Trichosporonaceae</taxon>
        <taxon>Vanrija</taxon>
    </lineage>
</organism>
<feature type="domain" description="Phosphoribulokinase/uridine kinase" evidence="1">
    <location>
        <begin position="23"/>
        <end position="169"/>
    </location>
</feature>
<dbReference type="InterPro" id="IPR006083">
    <property type="entry name" value="PRK/URK"/>
</dbReference>
<dbReference type="AlphaFoldDB" id="A0AAF0YGE6"/>
<dbReference type="GO" id="GO:0016301">
    <property type="term" value="F:kinase activity"/>
    <property type="evidence" value="ECO:0007669"/>
    <property type="project" value="UniProtKB-KW"/>
</dbReference>
<proteinExistence type="predicted"/>
<keyword evidence="2" id="KW-0808">Transferase</keyword>
<reference evidence="2" key="1">
    <citation type="submission" date="2023-10" db="EMBL/GenBank/DDBJ databases">
        <authorList>
            <person name="Noh H."/>
        </authorList>
    </citation>
    <scope>NUCLEOTIDE SEQUENCE</scope>
    <source>
        <strain evidence="2">DUCC4014</strain>
    </source>
</reference>
<dbReference type="RefSeq" id="XP_062630392.1">
    <property type="nucleotide sequence ID" value="XM_062774408.1"/>
</dbReference>
<keyword evidence="2" id="KW-0418">Kinase</keyword>
<protein>
    <submittedName>
        <fullName evidence="2">Uridine kinase</fullName>
    </submittedName>
</protein>
<dbReference type="InterPro" id="IPR027417">
    <property type="entry name" value="P-loop_NTPase"/>
</dbReference>
<sequence length="241" mass="25721">MSVDAIAQQLVRAAAEGSQRRVVVAVSGIPGSGKSTLAYPLAERVNALAGREVAICVGIDGWHYSQAELRGMENPSHLFARRGAHFTFDAESYASFVSALDTTPTLPFPTFSHADKDPVQHGGEVRPEHRVIIIEGLHAHLDVVPWSTAAARYDYTIWVDTPRAVARERIVRRHLREGVEDTPDAAARRADQSDMVNADTLLGNRLVPSIVVDLDAAESVVAPAVAAGAAVLFTAAAGITA</sequence>
<evidence type="ECO:0000313" key="2">
    <source>
        <dbReference type="EMBL" id="WOO84366.1"/>
    </source>
</evidence>
<evidence type="ECO:0000259" key="1">
    <source>
        <dbReference type="Pfam" id="PF00485"/>
    </source>
</evidence>
<dbReference type="Proteomes" id="UP000827549">
    <property type="component" value="Chromosome 6"/>
</dbReference>
<dbReference type="GeneID" id="87811058"/>
<dbReference type="Gene3D" id="3.40.50.300">
    <property type="entry name" value="P-loop containing nucleotide triphosphate hydrolases"/>
    <property type="match status" value="3"/>
</dbReference>
<dbReference type="GO" id="GO:0005524">
    <property type="term" value="F:ATP binding"/>
    <property type="evidence" value="ECO:0007669"/>
    <property type="project" value="InterPro"/>
</dbReference>